<feature type="transmembrane region" description="Helical" evidence="6">
    <location>
        <begin position="420"/>
        <end position="443"/>
    </location>
</feature>
<dbReference type="SUPFAM" id="SSF103473">
    <property type="entry name" value="MFS general substrate transporter"/>
    <property type="match status" value="1"/>
</dbReference>
<keyword evidence="3 6" id="KW-1133">Transmembrane helix</keyword>
<feature type="transmembrane region" description="Helical" evidence="6">
    <location>
        <begin position="386"/>
        <end position="408"/>
    </location>
</feature>
<comment type="caution">
    <text evidence="7">The sequence shown here is derived from an EMBL/GenBank/DDBJ whole genome shotgun (WGS) entry which is preliminary data.</text>
</comment>
<reference evidence="7" key="1">
    <citation type="submission" date="2023-11" db="EMBL/GenBank/DDBJ databases">
        <title>Genome assemblies of two species of porcelain crab, Petrolisthes cinctipes and Petrolisthes manimaculis (Anomura: Porcellanidae).</title>
        <authorList>
            <person name="Angst P."/>
        </authorList>
    </citation>
    <scope>NUCLEOTIDE SEQUENCE</scope>
    <source>
        <strain evidence="7">PB745_02</strain>
        <tissue evidence="7">Gill</tissue>
    </source>
</reference>
<feature type="transmembrane region" description="Helical" evidence="6">
    <location>
        <begin position="327"/>
        <end position="345"/>
    </location>
</feature>
<dbReference type="AlphaFoldDB" id="A0AAE1U007"/>
<feature type="transmembrane region" description="Helical" evidence="6">
    <location>
        <begin position="187"/>
        <end position="213"/>
    </location>
</feature>
<evidence type="ECO:0000256" key="4">
    <source>
        <dbReference type="ARBA" id="ARBA00023136"/>
    </source>
</evidence>
<feature type="compositionally biased region" description="Polar residues" evidence="5">
    <location>
        <begin position="21"/>
        <end position="32"/>
    </location>
</feature>
<evidence type="ECO:0000256" key="1">
    <source>
        <dbReference type="ARBA" id="ARBA00004141"/>
    </source>
</evidence>
<feature type="transmembrane region" description="Helical" evidence="6">
    <location>
        <begin position="129"/>
        <end position="149"/>
    </location>
</feature>
<comment type="subcellular location">
    <subcellularLocation>
        <location evidence="1">Membrane</location>
        <topology evidence="1">Multi-pass membrane protein</topology>
    </subcellularLocation>
</comment>
<feature type="transmembrane region" description="Helical" evidence="6">
    <location>
        <begin position="449"/>
        <end position="472"/>
    </location>
</feature>
<gene>
    <name evidence="7" type="ORF">Pmani_023048</name>
</gene>
<feature type="region of interest" description="Disordered" evidence="5">
    <location>
        <begin position="1"/>
        <end position="61"/>
    </location>
</feature>
<dbReference type="Proteomes" id="UP001292094">
    <property type="component" value="Unassembled WGS sequence"/>
</dbReference>
<feature type="compositionally biased region" description="Low complexity" evidence="5">
    <location>
        <begin position="47"/>
        <end position="59"/>
    </location>
</feature>
<evidence type="ECO:0000313" key="7">
    <source>
        <dbReference type="EMBL" id="KAK4305058.1"/>
    </source>
</evidence>
<evidence type="ECO:0000256" key="3">
    <source>
        <dbReference type="ARBA" id="ARBA00022989"/>
    </source>
</evidence>
<name>A0AAE1U007_9EUCA</name>
<evidence type="ECO:0000256" key="5">
    <source>
        <dbReference type="SAM" id="MobiDB-lite"/>
    </source>
</evidence>
<keyword evidence="8" id="KW-1185">Reference proteome</keyword>
<evidence type="ECO:0000256" key="2">
    <source>
        <dbReference type="ARBA" id="ARBA00022692"/>
    </source>
</evidence>
<protein>
    <recommendedName>
        <fullName evidence="9">Proton-coupled folate transporter</fullName>
    </recommendedName>
</protein>
<feature type="transmembrane region" description="Helical" evidence="6">
    <location>
        <begin position="253"/>
        <end position="273"/>
    </location>
</feature>
<dbReference type="PANTHER" id="PTHR23507:SF1">
    <property type="entry name" value="FI18259P1-RELATED"/>
    <property type="match status" value="1"/>
</dbReference>
<evidence type="ECO:0008006" key="9">
    <source>
        <dbReference type="Google" id="ProtNLM"/>
    </source>
</evidence>
<dbReference type="GO" id="GO:0022857">
    <property type="term" value="F:transmembrane transporter activity"/>
    <property type="evidence" value="ECO:0007669"/>
    <property type="project" value="InterPro"/>
</dbReference>
<feature type="transmembrane region" description="Helical" evidence="6">
    <location>
        <begin position="161"/>
        <end position="181"/>
    </location>
</feature>
<dbReference type="InterPro" id="IPR036259">
    <property type="entry name" value="MFS_trans_sf"/>
</dbReference>
<dbReference type="PANTHER" id="PTHR23507">
    <property type="entry name" value="ZGC:174356"/>
    <property type="match status" value="1"/>
</dbReference>
<evidence type="ECO:0000313" key="8">
    <source>
        <dbReference type="Proteomes" id="UP001292094"/>
    </source>
</evidence>
<dbReference type="EMBL" id="JAWZYT010002338">
    <property type="protein sequence ID" value="KAK4305058.1"/>
    <property type="molecule type" value="Genomic_DNA"/>
</dbReference>
<sequence>MSPNPVEETTPLLKNGPSLPKHNNNDNNITTSTHHHINKAPEDVDSSSKSTSSPSSSSSRCGWLSLVTVEPALLLHGLSSAVESVFKINMTLDKVCSIQLQYSQEVCQNLDSGDYNIQQDKVQDLTNQYNLYSLIIEMGPAVFIMILLGTLSDTWGRRLPLMLPMLGCSIKALGLIMNAYWWSLQPFYILLSYIPFGLMGGFMAPFMAAYAYLSENSGSKWRTTRLSFAGALMMVTMSAGRSLGAIIYSHWGYIAVFTCEFLLSATSVVYVIIRFSNDQRPKSVARGSSSSSSSSTGDAENYSILKSVKHSVMVVLKKREDGVRAQIFGHIACIALFVSTFGWDVCIAADPQLLPGGRRDHWLYWGGVRELLLDHAWYGTRSLGTLSVTAVAVSLGGGMTITSSRGVLSKLVATDELGAVFAVVGLFESLLPLVSSSLFTLIYNNTLEFFPGTLFVVAGGISLFICCLYTWLAGYSRPVIPSKQLMA</sequence>
<accession>A0AAE1U007</accession>
<dbReference type="GO" id="GO:0016020">
    <property type="term" value="C:membrane"/>
    <property type="evidence" value="ECO:0007669"/>
    <property type="project" value="UniProtKB-SubCell"/>
</dbReference>
<proteinExistence type="predicted"/>
<dbReference type="Pfam" id="PF07690">
    <property type="entry name" value="MFS_1"/>
    <property type="match status" value="1"/>
</dbReference>
<evidence type="ECO:0000256" key="6">
    <source>
        <dbReference type="SAM" id="Phobius"/>
    </source>
</evidence>
<dbReference type="Gene3D" id="1.20.1250.20">
    <property type="entry name" value="MFS general substrate transporter like domains"/>
    <property type="match status" value="1"/>
</dbReference>
<keyword evidence="4 6" id="KW-0472">Membrane</keyword>
<keyword evidence="2 6" id="KW-0812">Transmembrane</keyword>
<organism evidence="7 8">
    <name type="scientific">Petrolisthes manimaculis</name>
    <dbReference type="NCBI Taxonomy" id="1843537"/>
    <lineage>
        <taxon>Eukaryota</taxon>
        <taxon>Metazoa</taxon>
        <taxon>Ecdysozoa</taxon>
        <taxon>Arthropoda</taxon>
        <taxon>Crustacea</taxon>
        <taxon>Multicrustacea</taxon>
        <taxon>Malacostraca</taxon>
        <taxon>Eumalacostraca</taxon>
        <taxon>Eucarida</taxon>
        <taxon>Decapoda</taxon>
        <taxon>Pleocyemata</taxon>
        <taxon>Anomura</taxon>
        <taxon>Galatheoidea</taxon>
        <taxon>Porcellanidae</taxon>
        <taxon>Petrolisthes</taxon>
    </lineage>
</organism>
<dbReference type="InterPro" id="IPR011701">
    <property type="entry name" value="MFS"/>
</dbReference>